<evidence type="ECO:0000313" key="4">
    <source>
        <dbReference type="Proteomes" id="UP000233350"/>
    </source>
</evidence>
<dbReference type="InterPro" id="IPR044946">
    <property type="entry name" value="Restrct_endonuc_typeI_TRD_sf"/>
</dbReference>
<dbReference type="Proteomes" id="UP000233350">
    <property type="component" value="Unassembled WGS sequence"/>
</dbReference>
<dbReference type="SUPFAM" id="SSF116734">
    <property type="entry name" value="DNA methylase specificity domain"/>
    <property type="match status" value="1"/>
</dbReference>
<name>A0A2N3PK28_9HELI</name>
<keyword evidence="4" id="KW-1185">Reference proteome</keyword>
<organism evidence="3 4">
    <name type="scientific">Helicobacter winghamensis</name>
    <dbReference type="NCBI Taxonomy" id="157268"/>
    <lineage>
        <taxon>Bacteria</taxon>
        <taxon>Pseudomonadati</taxon>
        <taxon>Campylobacterota</taxon>
        <taxon>Epsilonproteobacteria</taxon>
        <taxon>Campylobacterales</taxon>
        <taxon>Helicobacteraceae</taxon>
        <taxon>Helicobacter</taxon>
    </lineage>
</organism>
<dbReference type="AlphaFoldDB" id="A0A2N3PK28"/>
<evidence type="ECO:0000256" key="2">
    <source>
        <dbReference type="ARBA" id="ARBA00023125"/>
    </source>
</evidence>
<dbReference type="PANTHER" id="PTHR30408">
    <property type="entry name" value="TYPE-1 RESTRICTION ENZYME ECOKI SPECIFICITY PROTEIN"/>
    <property type="match status" value="1"/>
</dbReference>
<dbReference type="STRING" id="556267.HWAG_01145"/>
<gene>
    <name evidence="3" type="ORF">BCM31_00990</name>
</gene>
<dbReference type="GO" id="GO:0009307">
    <property type="term" value="P:DNA restriction-modification system"/>
    <property type="evidence" value="ECO:0007669"/>
    <property type="project" value="UniProtKB-KW"/>
</dbReference>
<dbReference type="InterPro" id="IPR052021">
    <property type="entry name" value="Type-I_RS_S_subunit"/>
</dbReference>
<sequence>MEEKIFIVNTSEFLTMEAIRKFRIPLIPPNTILLSFKMTLGRVSITTENMLSNEAIAHFNLYSEYRLFTEYLYCFLKTFKYETLGSTSSIVTAINSTLIKSINIRIPDRKIIVEFSMIAKGFFDKIYNNTKQIQNLQAMRDMMLGKIFN</sequence>
<reference evidence="3 4" key="1">
    <citation type="submission" date="2016-07" db="EMBL/GenBank/DDBJ databases">
        <title>Detection of Helicobacter winghamensis from caecal content of red fox (Vulpes vulpes).</title>
        <authorList>
            <person name="Zanoni R.G."/>
            <person name="Florio D."/>
            <person name="Caffara M."/>
            <person name="Renzi M."/>
            <person name="Parisi A."/>
            <person name="Pasquali F."/>
            <person name="Manfreda G."/>
        </authorList>
    </citation>
    <scope>NUCLEOTIDE SEQUENCE [LARGE SCALE GENOMIC DNA]</scope>
    <source>
        <strain evidence="3 4">295_13</strain>
    </source>
</reference>
<dbReference type="EMBL" id="MBPK01000015">
    <property type="protein sequence ID" value="PKT81720.1"/>
    <property type="molecule type" value="Genomic_DNA"/>
</dbReference>
<dbReference type="GO" id="GO:0003677">
    <property type="term" value="F:DNA binding"/>
    <property type="evidence" value="ECO:0007669"/>
    <property type="project" value="UniProtKB-KW"/>
</dbReference>
<accession>A0A2N3PK28</accession>
<proteinExistence type="predicted"/>
<evidence type="ECO:0000256" key="1">
    <source>
        <dbReference type="ARBA" id="ARBA00022747"/>
    </source>
</evidence>
<protein>
    <submittedName>
        <fullName evidence="3">Uncharacterized protein</fullName>
    </submittedName>
</protein>
<dbReference type="Gene3D" id="3.90.220.20">
    <property type="entry name" value="DNA methylase specificity domains"/>
    <property type="match status" value="1"/>
</dbReference>
<keyword evidence="2" id="KW-0238">DNA-binding</keyword>
<dbReference type="PANTHER" id="PTHR30408:SF13">
    <property type="entry name" value="TYPE I RESTRICTION ENZYME HINDI SPECIFICITY SUBUNIT"/>
    <property type="match status" value="1"/>
</dbReference>
<comment type="caution">
    <text evidence="3">The sequence shown here is derived from an EMBL/GenBank/DDBJ whole genome shotgun (WGS) entry which is preliminary data.</text>
</comment>
<evidence type="ECO:0000313" key="3">
    <source>
        <dbReference type="EMBL" id="PKT81720.1"/>
    </source>
</evidence>
<keyword evidence="1" id="KW-0680">Restriction system</keyword>